<proteinExistence type="predicted"/>
<keyword evidence="5" id="KW-1185">Reference proteome</keyword>
<keyword evidence="1" id="KW-0472">Membrane</keyword>
<dbReference type="Proteomes" id="UP000811282">
    <property type="component" value="Unassembled WGS sequence"/>
</dbReference>
<organism evidence="4 5">
    <name type="scientific">Candidatus Sodalis endolongispinus</name>
    <dbReference type="NCBI Taxonomy" id="2812662"/>
    <lineage>
        <taxon>Bacteria</taxon>
        <taxon>Pseudomonadati</taxon>
        <taxon>Pseudomonadota</taxon>
        <taxon>Gammaproteobacteria</taxon>
        <taxon>Enterobacterales</taxon>
        <taxon>Bruguierivoracaceae</taxon>
        <taxon>Sodalis</taxon>
    </lineage>
</organism>
<dbReference type="Pfam" id="PF05228">
    <property type="entry name" value="CHASE4"/>
    <property type="match status" value="1"/>
</dbReference>
<evidence type="ECO:0000313" key="5">
    <source>
        <dbReference type="Proteomes" id="UP000811282"/>
    </source>
</evidence>
<dbReference type="InterPro" id="IPR000160">
    <property type="entry name" value="GGDEF_dom"/>
</dbReference>
<feature type="domain" description="GGDEF" evidence="2">
    <location>
        <begin position="253"/>
        <end position="304"/>
    </location>
</feature>
<evidence type="ECO:0000256" key="1">
    <source>
        <dbReference type="SAM" id="Phobius"/>
    </source>
</evidence>
<evidence type="ECO:0000313" key="4">
    <source>
        <dbReference type="EMBL" id="MBT9432911.1"/>
    </source>
</evidence>
<dbReference type="InterPro" id="IPR052163">
    <property type="entry name" value="DGC-Regulatory_Protein"/>
</dbReference>
<dbReference type="EMBL" id="JAFJYC010000002">
    <property type="protein sequence ID" value="MBT9432911.1"/>
    <property type="molecule type" value="Genomic_DNA"/>
</dbReference>
<sequence>MQQYSIAAWPPVYAQLTRPAPDRHWLDENIGGWLFTVFHHQKVYLLNAHRQGIYAAVNGQGFAPQAVLPLLPLAAPLITAASRLPQNAPLAARANSAHLTPALHLVPRGLAAFARVADQPVVIAVSPVSAPAGATGPVFYLLSVVPLDATFIDALSHRHLLNPLRFSATPQNRRETALTLIDPQGQPVSAIRWRPQHPGAEVLRATWPVILPVAVLLLAVIAWMMRAIWQSALRLRQTVIALQASEAQALHVAYHDVLTGLPNRAMLDDGLAQALAYPARQSDCTALLALDLDRFKQVNDSLGAITAATRLLKRWRRGCPRWYAKAVWWHVPVAMNS</sequence>
<evidence type="ECO:0000259" key="3">
    <source>
        <dbReference type="Pfam" id="PF05228"/>
    </source>
</evidence>
<dbReference type="InterPro" id="IPR043128">
    <property type="entry name" value="Rev_trsase/Diguanyl_cyclase"/>
</dbReference>
<dbReference type="Pfam" id="PF00990">
    <property type="entry name" value="GGDEF"/>
    <property type="match status" value="1"/>
</dbReference>
<protein>
    <submittedName>
        <fullName evidence="4">Diguanylate cyclase</fullName>
    </submittedName>
</protein>
<dbReference type="InterPro" id="IPR029787">
    <property type="entry name" value="Nucleotide_cyclase"/>
</dbReference>
<keyword evidence="1" id="KW-1133">Transmembrane helix</keyword>
<accession>A0ABS5YFY9</accession>
<dbReference type="PANTHER" id="PTHR46663">
    <property type="entry name" value="DIGUANYLATE CYCLASE DGCT-RELATED"/>
    <property type="match status" value="1"/>
</dbReference>
<keyword evidence="1" id="KW-0812">Transmembrane</keyword>
<evidence type="ECO:0000259" key="2">
    <source>
        <dbReference type="Pfam" id="PF00990"/>
    </source>
</evidence>
<dbReference type="SUPFAM" id="SSF55073">
    <property type="entry name" value="Nucleotide cyclase"/>
    <property type="match status" value="1"/>
</dbReference>
<reference evidence="4 5" key="1">
    <citation type="journal article" date="2021" name="Genome Biol. Evol.">
        <title>The evolution of interdependence in a four-way mealybug symbiosis.</title>
        <authorList>
            <person name="Garber A.I."/>
            <person name="Kupper M."/>
            <person name="Laetsch D.R."/>
            <person name="Weldon S.R."/>
            <person name="Ladinsky M.S."/>
            <person name="Bjorkman P.J."/>
            <person name="McCutcheon J.P."/>
        </authorList>
    </citation>
    <scope>NUCLEOTIDE SEQUENCE [LARGE SCALE GENOMIC DNA]</scope>
    <source>
        <strain evidence="4">SOD</strain>
    </source>
</reference>
<dbReference type="NCBIfam" id="TIGR00254">
    <property type="entry name" value="GGDEF"/>
    <property type="match status" value="1"/>
</dbReference>
<dbReference type="InterPro" id="IPR007892">
    <property type="entry name" value="CHASE4"/>
</dbReference>
<feature type="domain" description="CHASE4" evidence="3">
    <location>
        <begin position="2"/>
        <end position="166"/>
    </location>
</feature>
<dbReference type="PANTHER" id="PTHR46663:SF2">
    <property type="entry name" value="GGDEF DOMAIN-CONTAINING PROTEIN"/>
    <property type="match status" value="1"/>
</dbReference>
<name>A0ABS5YFY9_9GAMM</name>
<comment type="caution">
    <text evidence="4">The sequence shown here is derived from an EMBL/GenBank/DDBJ whole genome shotgun (WGS) entry which is preliminary data.</text>
</comment>
<feature type="transmembrane region" description="Helical" evidence="1">
    <location>
        <begin position="205"/>
        <end position="225"/>
    </location>
</feature>
<dbReference type="Gene3D" id="3.30.70.270">
    <property type="match status" value="1"/>
</dbReference>
<gene>
    <name evidence="4" type="ORF">JZM24_13610</name>
</gene>